<dbReference type="Gene3D" id="1.10.30.50">
    <property type="match status" value="1"/>
</dbReference>
<dbReference type="AlphaFoldDB" id="A0AAT9FPT5"/>
<dbReference type="PANTHER" id="PTHR33877">
    <property type="entry name" value="SLL1193 PROTEIN"/>
    <property type="match status" value="1"/>
</dbReference>
<gene>
    <name evidence="2" type="ORF">NT6N_29470</name>
</gene>
<dbReference type="InterPro" id="IPR052892">
    <property type="entry name" value="NA-targeting_endonuclease"/>
</dbReference>
<evidence type="ECO:0000313" key="2">
    <source>
        <dbReference type="EMBL" id="BDS07907.1"/>
    </source>
</evidence>
<name>A0AAT9FPT5_9BACT</name>
<dbReference type="KEGG" id="osu:NT6N_29470"/>
<organism evidence="2">
    <name type="scientific">Oceaniferula spumae</name>
    <dbReference type="NCBI Taxonomy" id="2979115"/>
    <lineage>
        <taxon>Bacteria</taxon>
        <taxon>Pseudomonadati</taxon>
        <taxon>Verrucomicrobiota</taxon>
        <taxon>Verrucomicrobiia</taxon>
        <taxon>Verrucomicrobiales</taxon>
        <taxon>Verrucomicrobiaceae</taxon>
        <taxon>Oceaniferula</taxon>
    </lineage>
</organism>
<protein>
    <recommendedName>
        <fullName evidence="1">HNH nuclease domain-containing protein</fullName>
    </recommendedName>
</protein>
<sequence length="196" mass="22112">MSILHKNTVLVLNRNWQAISVTTPAQAYGQMASDAATGLDIQHLDWMVPVDWKTWLTLPVREGDLSIGTARGPVRAPTVLVLSRYADVPMHRPRLSARNLWHRDGGRCQYSGRLLSREEGNIDHILPQSRGGETSWENCVLACRKINTRKADRTPSEAGLRLIRKPEIPRAVPITLTLQNQHGIEDWNVFLPNKTK</sequence>
<feature type="domain" description="HNH nuclease" evidence="1">
    <location>
        <begin position="95"/>
        <end position="148"/>
    </location>
</feature>
<dbReference type="PANTHER" id="PTHR33877:SF2">
    <property type="entry name" value="OS07G0170200 PROTEIN"/>
    <property type="match status" value="1"/>
</dbReference>
<dbReference type="EMBL" id="AP026866">
    <property type="protein sequence ID" value="BDS07907.1"/>
    <property type="molecule type" value="Genomic_DNA"/>
</dbReference>
<dbReference type="Pfam" id="PF13395">
    <property type="entry name" value="HNH_4"/>
    <property type="match status" value="1"/>
</dbReference>
<dbReference type="InterPro" id="IPR003615">
    <property type="entry name" value="HNH_nuc"/>
</dbReference>
<evidence type="ECO:0000259" key="1">
    <source>
        <dbReference type="SMART" id="SM00507"/>
    </source>
</evidence>
<proteinExistence type="predicted"/>
<reference evidence="2" key="1">
    <citation type="submission" date="2024-07" db="EMBL/GenBank/DDBJ databases">
        <title>Complete genome sequence of Verrucomicrobiaceae bacterium NT6N.</title>
        <authorList>
            <person name="Huang C."/>
            <person name="Takami H."/>
            <person name="Hamasaki K."/>
        </authorList>
    </citation>
    <scope>NUCLEOTIDE SEQUENCE</scope>
    <source>
        <strain evidence="2">NT6N</strain>
    </source>
</reference>
<dbReference type="SMART" id="SM00507">
    <property type="entry name" value="HNHc"/>
    <property type="match status" value="1"/>
</dbReference>
<accession>A0AAT9FPT5</accession>